<evidence type="ECO:0000256" key="1">
    <source>
        <dbReference type="ARBA" id="ARBA00022801"/>
    </source>
</evidence>
<dbReference type="SUPFAM" id="SSF53474">
    <property type="entry name" value="alpha/beta-Hydrolases"/>
    <property type="match status" value="1"/>
</dbReference>
<evidence type="ECO:0000313" key="3">
    <source>
        <dbReference type="EMBL" id="KMT66950.1"/>
    </source>
</evidence>
<evidence type="ECO:0000259" key="2">
    <source>
        <dbReference type="Pfam" id="PF00326"/>
    </source>
</evidence>
<name>A0A0J8GVZ2_9ALTE</name>
<dbReference type="EMBL" id="LAZL01000002">
    <property type="protein sequence ID" value="KMT66950.1"/>
    <property type="molecule type" value="Genomic_DNA"/>
</dbReference>
<proteinExistence type="predicted"/>
<comment type="caution">
    <text evidence="3">The sequence shown here is derived from an EMBL/GenBank/DDBJ whole genome shotgun (WGS) entry which is preliminary data.</text>
</comment>
<dbReference type="Pfam" id="PF00326">
    <property type="entry name" value="Peptidase_S9"/>
    <property type="match status" value="1"/>
</dbReference>
<feature type="domain" description="Peptidase S9 prolyl oligopeptidase catalytic" evidence="2">
    <location>
        <begin position="424"/>
        <end position="630"/>
    </location>
</feature>
<dbReference type="STRING" id="1513271.XM47_02305"/>
<dbReference type="InterPro" id="IPR029058">
    <property type="entry name" value="AB_hydrolase_fold"/>
</dbReference>
<organism evidence="3 4">
    <name type="scientific">Catenovulum maritimum</name>
    <dbReference type="NCBI Taxonomy" id="1513271"/>
    <lineage>
        <taxon>Bacteria</taxon>
        <taxon>Pseudomonadati</taxon>
        <taxon>Pseudomonadota</taxon>
        <taxon>Gammaproteobacteria</taxon>
        <taxon>Alteromonadales</taxon>
        <taxon>Alteromonadaceae</taxon>
        <taxon>Catenovulum</taxon>
    </lineage>
</organism>
<dbReference type="RefSeq" id="WP_048688965.1">
    <property type="nucleotide sequence ID" value="NZ_KQ130482.1"/>
</dbReference>
<gene>
    <name evidence="3" type="ORF">XM47_02305</name>
</gene>
<dbReference type="PANTHER" id="PTHR42776:SF27">
    <property type="entry name" value="DIPEPTIDYL PEPTIDASE FAMILY MEMBER 6"/>
    <property type="match status" value="1"/>
</dbReference>
<protein>
    <recommendedName>
        <fullName evidence="2">Peptidase S9 prolyl oligopeptidase catalytic domain-containing protein</fullName>
    </recommendedName>
</protein>
<keyword evidence="1" id="KW-0378">Hydrolase</keyword>
<reference evidence="3 4" key="1">
    <citation type="submission" date="2015-04" db="EMBL/GenBank/DDBJ databases">
        <title>Draft Genome Sequence of the Novel Agar-Digesting Marine Bacterium Q1.</title>
        <authorList>
            <person name="Li Y."/>
            <person name="Li D."/>
            <person name="Chen G."/>
            <person name="Du Z."/>
        </authorList>
    </citation>
    <scope>NUCLEOTIDE SEQUENCE [LARGE SCALE GENOMIC DNA]</scope>
    <source>
        <strain evidence="3 4">Q1</strain>
    </source>
</reference>
<dbReference type="InterPro" id="IPR001375">
    <property type="entry name" value="Peptidase_S9_cat"/>
</dbReference>
<accession>A0A0J8GVZ2</accession>
<dbReference type="GO" id="GO:0006508">
    <property type="term" value="P:proteolysis"/>
    <property type="evidence" value="ECO:0007669"/>
    <property type="project" value="InterPro"/>
</dbReference>
<dbReference type="PANTHER" id="PTHR42776">
    <property type="entry name" value="SERINE PEPTIDASE S9 FAMILY MEMBER"/>
    <property type="match status" value="1"/>
</dbReference>
<dbReference type="OrthoDB" id="4269629at2"/>
<keyword evidence="4" id="KW-1185">Reference proteome</keyword>
<dbReference type="GO" id="GO:0004252">
    <property type="term" value="F:serine-type endopeptidase activity"/>
    <property type="evidence" value="ECO:0007669"/>
    <property type="project" value="TreeGrafter"/>
</dbReference>
<sequence length="664" mass="75604">MVKLIVLFALIVTGPVFSQQLIPITKLFAKPQISNLDLSPNGDLILMTGHFKQQLFVSLINPTTEEVVELYRQSAGDTIQIKELAWLDNQNVILNLKSKSNLSSRTYRYIYHFKKDALSKTLKKKRFLANGHIVNPLENQTDKLLFASYHGVSKRPKLYATNNQSLITNNFKAQKLLTLGSENMHKYSTDAQLKLRFSQTFDVKNREVTHWLLDSQGDWQKMIAISPIEHDFKPVTYIDDTKVIALTNISSELIQLVEFNIESQTVDKIIYQHSSRDLHSAYYDLNNQLEYVSFYIDGIYSRDYIDSSQLSFAKKLAASFPNQIAYIVDRSLDHKKFLIYVSSSSNPGQYFLFDPTVSKAIKLGNRLADLDYTQFRKADHILIEQENGPNIDAFITQPFSSLDNKVLLVMPHGGPIGIADTRRFNPTIQFLVNRGYSVLQVNFRGSAGYGKSFKNAGRGEFGQLIEHDISLAVEHVRQHYDYDKACAIGASYGGYSSVMLSISDPEFYQCVIARFGIYDLPLLYNDSNQRSHPLRVKSIEAVVGKYHPDLAVRSPVYLVDKIFSPILITAGAKDEIARLEHSLRLEKVLQLKNKPHKSIYYTQAKHGHNKLSAARHEMIAIDQFIRKSLKLPPSVGENAEQLRKLEDKILNKGNQNEELVSHQF</sequence>
<dbReference type="AlphaFoldDB" id="A0A0J8GVZ2"/>
<dbReference type="Gene3D" id="3.40.50.1820">
    <property type="entry name" value="alpha/beta hydrolase"/>
    <property type="match status" value="1"/>
</dbReference>
<dbReference type="PATRIC" id="fig|1513271.3.peg.489"/>
<dbReference type="Proteomes" id="UP000037600">
    <property type="component" value="Unassembled WGS sequence"/>
</dbReference>
<evidence type="ECO:0000313" key="4">
    <source>
        <dbReference type="Proteomes" id="UP000037600"/>
    </source>
</evidence>
<dbReference type="SUPFAM" id="SSF82171">
    <property type="entry name" value="DPP6 N-terminal domain-like"/>
    <property type="match status" value="1"/>
</dbReference>